<gene>
    <name evidence="1" type="ORF">V2K49_42365</name>
</gene>
<dbReference type="Proteomes" id="UP001354649">
    <property type="component" value="Unassembled WGS sequence"/>
</dbReference>
<evidence type="ECO:0000313" key="1">
    <source>
        <dbReference type="EMBL" id="MEE4589582.1"/>
    </source>
</evidence>
<protein>
    <submittedName>
        <fullName evidence="1">Uncharacterized protein</fullName>
    </submittedName>
</protein>
<dbReference type="EMBL" id="JAZBJQ010000050">
    <property type="protein sequence ID" value="MEE4589582.1"/>
    <property type="molecule type" value="Genomic_DNA"/>
</dbReference>
<dbReference type="RefSeq" id="WP_156107758.1">
    <property type="nucleotide sequence ID" value="NZ_JBEYSQ010000013.1"/>
</dbReference>
<evidence type="ECO:0000313" key="2">
    <source>
        <dbReference type="Proteomes" id="UP001354649"/>
    </source>
</evidence>
<comment type="caution">
    <text evidence="1">The sequence shown here is derived from an EMBL/GenBank/DDBJ whole genome shotgun (WGS) entry which is preliminary data.</text>
</comment>
<dbReference type="AlphaFoldDB" id="A0ABD5JMA6"/>
<proteinExistence type="predicted"/>
<accession>A0ABD5JMA6</accession>
<reference evidence="1 2" key="1">
    <citation type="submission" date="2023-11" db="EMBL/GenBank/DDBJ databases">
        <title>30 novel species of actinomycetes from the DSMZ collection.</title>
        <authorList>
            <person name="Nouioui I."/>
        </authorList>
    </citation>
    <scope>NUCLEOTIDE SEQUENCE [LARGE SCALE GENOMIC DNA]</scope>
    <source>
        <strain evidence="1 2">DSM 41602</strain>
    </source>
</reference>
<organism evidence="1 2">
    <name type="scientific">Streptomyces antimycoticus</name>
    <dbReference type="NCBI Taxonomy" id="68175"/>
    <lineage>
        <taxon>Bacteria</taxon>
        <taxon>Bacillati</taxon>
        <taxon>Actinomycetota</taxon>
        <taxon>Actinomycetes</taxon>
        <taxon>Kitasatosporales</taxon>
        <taxon>Streptomycetaceae</taxon>
        <taxon>Streptomyces</taxon>
        <taxon>Streptomyces violaceusniger group</taxon>
    </lineage>
</organism>
<sequence>MSVVDTRLVQTAVIGTRNSDQPVILPEQPYNLDRFRRHFQGKRFWCGTLLGGCGEELR</sequence>
<name>A0ABD5JMA6_9ACTN</name>